<proteinExistence type="predicted"/>
<name>A0ABQ8GK28_9PEZI</name>
<sequence>MAAELLRDFEANRKFWLENPLTEKWEGRKISDTLQQVAGLLQEWHDRPISPFSPDVDAAVLETAATLRQAGAVWFTNGILPPDAEPGNWPFHLKALERQAVAAKAARVGLSSKAEEGVAAAEGYVCGAGEAHQFCVRAAVQEIRRAAPGAHVTVVAGDCAHAGVQGAAEMLGLPLARVQCGRMGEMALADLDRVLDALAGAVVVAATWRSAHGGGYDDIGAIAERLRAREARTGLPALLHLDAARSFDDATTLSAAERARLGLPRLRL</sequence>
<organism evidence="1 2">
    <name type="scientific">Macrophomina phaseolina</name>
    <dbReference type="NCBI Taxonomy" id="35725"/>
    <lineage>
        <taxon>Eukaryota</taxon>
        <taxon>Fungi</taxon>
        <taxon>Dikarya</taxon>
        <taxon>Ascomycota</taxon>
        <taxon>Pezizomycotina</taxon>
        <taxon>Dothideomycetes</taxon>
        <taxon>Dothideomycetes incertae sedis</taxon>
        <taxon>Botryosphaeriales</taxon>
        <taxon>Botryosphaeriaceae</taxon>
        <taxon>Macrophomina</taxon>
    </lineage>
</organism>
<evidence type="ECO:0000313" key="2">
    <source>
        <dbReference type="Proteomes" id="UP000774617"/>
    </source>
</evidence>
<keyword evidence="2" id="KW-1185">Reference proteome</keyword>
<protein>
    <recommendedName>
        <fullName evidence="3">Pyridoxal phosphate-dependent decarboxylase</fullName>
    </recommendedName>
</protein>
<dbReference type="EMBL" id="JAGTJR010000007">
    <property type="protein sequence ID" value="KAH7057360.1"/>
    <property type="molecule type" value="Genomic_DNA"/>
</dbReference>
<dbReference type="InterPro" id="IPR015424">
    <property type="entry name" value="PyrdxlP-dep_Trfase"/>
</dbReference>
<dbReference type="SUPFAM" id="SSF53383">
    <property type="entry name" value="PLP-dependent transferases"/>
    <property type="match status" value="1"/>
</dbReference>
<dbReference type="InterPro" id="IPR015421">
    <property type="entry name" value="PyrdxlP-dep_Trfase_major"/>
</dbReference>
<comment type="caution">
    <text evidence="1">The sequence shown here is derived from an EMBL/GenBank/DDBJ whole genome shotgun (WGS) entry which is preliminary data.</text>
</comment>
<dbReference type="Gene3D" id="3.40.640.10">
    <property type="entry name" value="Type I PLP-dependent aspartate aminotransferase-like (Major domain)"/>
    <property type="match status" value="1"/>
</dbReference>
<evidence type="ECO:0008006" key="3">
    <source>
        <dbReference type="Google" id="ProtNLM"/>
    </source>
</evidence>
<evidence type="ECO:0000313" key="1">
    <source>
        <dbReference type="EMBL" id="KAH7057360.1"/>
    </source>
</evidence>
<gene>
    <name evidence="1" type="ORF">B0J12DRAFT_568666</name>
</gene>
<reference evidence="1 2" key="1">
    <citation type="journal article" date="2021" name="Nat. Commun.">
        <title>Genetic determinants of endophytism in the Arabidopsis root mycobiome.</title>
        <authorList>
            <person name="Mesny F."/>
            <person name="Miyauchi S."/>
            <person name="Thiergart T."/>
            <person name="Pickel B."/>
            <person name="Atanasova L."/>
            <person name="Karlsson M."/>
            <person name="Huettel B."/>
            <person name="Barry K.W."/>
            <person name="Haridas S."/>
            <person name="Chen C."/>
            <person name="Bauer D."/>
            <person name="Andreopoulos W."/>
            <person name="Pangilinan J."/>
            <person name="LaButti K."/>
            <person name="Riley R."/>
            <person name="Lipzen A."/>
            <person name="Clum A."/>
            <person name="Drula E."/>
            <person name="Henrissat B."/>
            <person name="Kohler A."/>
            <person name="Grigoriev I.V."/>
            <person name="Martin F.M."/>
            <person name="Hacquard S."/>
        </authorList>
    </citation>
    <scope>NUCLEOTIDE SEQUENCE [LARGE SCALE GENOMIC DNA]</scope>
    <source>
        <strain evidence="1 2">MPI-SDFR-AT-0080</strain>
    </source>
</reference>
<dbReference type="Proteomes" id="UP000774617">
    <property type="component" value="Unassembled WGS sequence"/>
</dbReference>
<feature type="non-terminal residue" evidence="1">
    <location>
        <position position="268"/>
    </location>
</feature>
<accession>A0ABQ8GK28</accession>